<evidence type="ECO:0000256" key="5">
    <source>
        <dbReference type="ARBA" id="ARBA00023049"/>
    </source>
</evidence>
<dbReference type="Gene3D" id="1.25.10.10">
    <property type="entry name" value="Leucine-rich Repeat Variant"/>
    <property type="match status" value="1"/>
</dbReference>
<organism evidence="16 17">
    <name type="scientific">Myotis davidii</name>
    <name type="common">David's myotis</name>
    <dbReference type="NCBI Taxonomy" id="225400"/>
    <lineage>
        <taxon>Eukaryota</taxon>
        <taxon>Metazoa</taxon>
        <taxon>Chordata</taxon>
        <taxon>Craniata</taxon>
        <taxon>Vertebrata</taxon>
        <taxon>Euteleostomi</taxon>
        <taxon>Mammalia</taxon>
        <taxon>Eutheria</taxon>
        <taxon>Laurasiatheria</taxon>
        <taxon>Chiroptera</taxon>
        <taxon>Yangochiroptera</taxon>
        <taxon>Vespertilionidae</taxon>
        <taxon>Myotis</taxon>
    </lineage>
</organism>
<dbReference type="PANTHER" id="PTHR12756">
    <property type="entry name" value="CYTOSOLIC CARBOXYPEPTIDASE"/>
    <property type="match status" value="1"/>
</dbReference>
<dbReference type="CDD" id="cd06906">
    <property type="entry name" value="M14_Nna1"/>
    <property type="match status" value="1"/>
</dbReference>
<evidence type="ECO:0000256" key="14">
    <source>
        <dbReference type="SAM" id="MobiDB-lite"/>
    </source>
</evidence>
<evidence type="ECO:0000256" key="7">
    <source>
        <dbReference type="ARBA" id="ARBA00023242"/>
    </source>
</evidence>
<dbReference type="eggNOG" id="KOG3641">
    <property type="taxonomic scope" value="Eukaryota"/>
</dbReference>
<dbReference type="InterPro" id="IPR033852">
    <property type="entry name" value="CBPC1/4"/>
</dbReference>
<evidence type="ECO:0000256" key="12">
    <source>
        <dbReference type="ARBA" id="ARBA00043070"/>
    </source>
</evidence>
<dbReference type="InterPro" id="IPR011989">
    <property type="entry name" value="ARM-like"/>
</dbReference>
<dbReference type="GO" id="GO:0005634">
    <property type="term" value="C:nucleus"/>
    <property type="evidence" value="ECO:0007669"/>
    <property type="project" value="UniProtKB-SubCell"/>
</dbReference>
<evidence type="ECO:0000256" key="2">
    <source>
        <dbReference type="ARBA" id="ARBA00004123"/>
    </source>
</evidence>
<dbReference type="GO" id="GO:0004181">
    <property type="term" value="F:metallocarboxypeptidase activity"/>
    <property type="evidence" value="ECO:0007669"/>
    <property type="project" value="InterPro"/>
</dbReference>
<keyword evidence="5" id="KW-0482">Metalloprotease</keyword>
<dbReference type="EMBL" id="KB104222">
    <property type="protein sequence ID" value="ELK33480.1"/>
    <property type="molecule type" value="Genomic_DNA"/>
</dbReference>
<accession>L5M5E3</accession>
<dbReference type="GO" id="GO:0005829">
    <property type="term" value="C:cytosol"/>
    <property type="evidence" value="ECO:0007669"/>
    <property type="project" value="UniProtKB-SubCell"/>
</dbReference>
<feature type="compositionally biased region" description="Acidic residues" evidence="14">
    <location>
        <begin position="1021"/>
        <end position="1037"/>
    </location>
</feature>
<keyword evidence="7" id="KW-0539">Nucleus</keyword>
<feature type="region of interest" description="Disordered" evidence="14">
    <location>
        <begin position="340"/>
        <end position="359"/>
    </location>
</feature>
<gene>
    <name evidence="16" type="ORF">MDA_GLEAN10012061</name>
</gene>
<comment type="catalytic activity">
    <reaction evidence="8">
        <text>C-terminal L-alpha-aminoacyl-L-glutamyl-L-glutamyl-[tubulin] + H2O = C-terminal L-alpha-aminoacyl-L-glutamyl-[tubulin] + L-glutamate</text>
        <dbReference type="Rhea" id="RHEA:63792"/>
        <dbReference type="Rhea" id="RHEA-COMP:16435"/>
        <dbReference type="Rhea" id="RHEA-COMP:16436"/>
        <dbReference type="ChEBI" id="CHEBI:15377"/>
        <dbReference type="ChEBI" id="CHEBI:29985"/>
        <dbReference type="ChEBI" id="CHEBI:149555"/>
        <dbReference type="ChEBI" id="CHEBI:149556"/>
        <dbReference type="EC" id="3.4.17.24"/>
    </reaction>
    <physiologicalReaction direction="left-to-right" evidence="8">
        <dbReference type="Rhea" id="RHEA:63793"/>
    </physiologicalReaction>
</comment>
<reference evidence="17" key="1">
    <citation type="journal article" date="2013" name="Science">
        <title>Comparative analysis of bat genomes provides insight into the evolution of flight and immunity.</title>
        <authorList>
            <person name="Zhang G."/>
            <person name="Cowled C."/>
            <person name="Shi Z."/>
            <person name="Huang Z."/>
            <person name="Bishop-Lilly K.A."/>
            <person name="Fang X."/>
            <person name="Wynne J.W."/>
            <person name="Xiong Z."/>
            <person name="Baker M.L."/>
            <person name="Zhao W."/>
            <person name="Tachedjian M."/>
            <person name="Zhu Y."/>
            <person name="Zhou P."/>
            <person name="Jiang X."/>
            <person name="Ng J."/>
            <person name="Yang L."/>
            <person name="Wu L."/>
            <person name="Xiao J."/>
            <person name="Feng Y."/>
            <person name="Chen Y."/>
            <person name="Sun X."/>
            <person name="Zhang Y."/>
            <person name="Marsh G.A."/>
            <person name="Crameri G."/>
            <person name="Broder C.C."/>
            <person name="Frey K.G."/>
            <person name="Wang L.F."/>
            <person name="Wang J."/>
        </authorList>
    </citation>
    <scope>NUCLEOTIDE SEQUENCE [LARGE SCALE GENOMIC DNA]</scope>
</reference>
<name>L5M5E3_MYODS</name>
<dbReference type="EC" id="3.4.17.24" evidence="9"/>
<keyword evidence="6" id="KW-0496">Mitochondrion</keyword>
<sequence length="1058" mass="118768">MQELPSCDDLAAMILGLTNNSRVVGLLAQLEKISTEPTESDTARYVTSKILHLAQSQGGGRRASFLVAKGGSQILLQLLMNASKESPPNEELMVQIHSILAKIGPKDKKFGVKARINGTLNITLNLVKQNLQNHRLVLPCLQLLRVYSANSVNSVSLGKNGVVELMFKTIGPFSKKNSGLMKVALDTLAALLKSKTNARRAVDRGYVQVLLTIYVDWHRHDSRHRNMLIRKGILQSLKSVTNIKLGRKAFIDANGMKILYNTSQECLAVRTLDPLVNISSLIMRKCFPKNRLPLPTIKSSFHFQLPVIPMTGPVAQLYSLPPEVDDVVDESDDNDDIDLEAENETENEDDLDQNFKNDDIETDINKLKPQQEPGRTIEELKMYEHLFPELVDDFQDYDLISKEPKPLVFEGKVRGPIVVPTAGEEAAGNSGNFRKGVVMKENVSPLGDEGDKKPSFMDLAKEDIKDNDRTLQQPLGDQNRTISSVHGLNNDIVRALDRITLQNIPSQTAPGFTAGMRKDYSLPLTVVTCSKACPHVAACGNVLFEGRTVQLGKLCCTGVEIEDDEDTESASSVEQVSVEVSDRPTLHDSDLYIEIVKNTKSVPEYSEVAYPDYFGHIPPPFKEPILERPYGVQRTKIAQDIERLIHQSDIIDRVVYDLDNPNYIIPEEGDILKFNSKFESGNLRKVIQIRKNEYDLILNSDINSNHYHQWFYFEVSGMRPGVAYRFNIINCEKSNSQFNYGNRPYVFLSARVHPGETNASWVMKGTLEYLMSNSPTAQSLRECYIFKIVPMLNPDGVINGNHRCSLSGEDLNRQWQSPNPDLHPTIYHAKGLLQYLAAVKRLPLVYCDYHGHSRKKNVFMYGCSIKETVWHTNNNASSCDVVEDVGYRTLPKILSHIAPAFCMSSCSFVVEKSKESTARVVVWREIGVQRSYTMESTLCGCDQGKYKGLQIGTRELEEMGAKFCVGLLRLKRLTSPLEYSLPSSLLDFENDLIESSCKVTSPTTYVLDEDEPRFLEEVDYSAESNDELDIELAESADYETSTQEEVLSDSDSSRTYLP</sequence>
<evidence type="ECO:0000256" key="6">
    <source>
        <dbReference type="ARBA" id="ARBA00023128"/>
    </source>
</evidence>
<evidence type="ECO:0000313" key="17">
    <source>
        <dbReference type="Proteomes" id="UP000010556"/>
    </source>
</evidence>
<keyword evidence="17" id="KW-1185">Reference proteome</keyword>
<comment type="similarity">
    <text evidence="4 13">Belongs to the peptidase M14 family.</text>
</comment>
<dbReference type="AlphaFoldDB" id="L5M5E3"/>
<evidence type="ECO:0000313" key="16">
    <source>
        <dbReference type="EMBL" id="ELK33480.1"/>
    </source>
</evidence>
<feature type="domain" description="Peptidase M14" evidence="15">
    <location>
        <begin position="690"/>
        <end position="971"/>
    </location>
</feature>
<keyword evidence="16" id="KW-0121">Carboxypeptidase</keyword>
<comment type="subcellular location">
    <subcellularLocation>
        <location evidence="3">Mitochondrion</location>
    </subcellularLocation>
    <subcellularLocation>
        <location evidence="2">Nucleus</location>
    </subcellularLocation>
</comment>
<evidence type="ECO:0000256" key="3">
    <source>
        <dbReference type="ARBA" id="ARBA00004173"/>
    </source>
</evidence>
<dbReference type="Pfam" id="PF25571">
    <property type="entry name" value="TPR_CCP1_N"/>
    <property type="match status" value="1"/>
</dbReference>
<dbReference type="Pfam" id="PF00246">
    <property type="entry name" value="Peptidase_M14"/>
    <property type="match status" value="1"/>
</dbReference>
<dbReference type="PROSITE" id="PS52035">
    <property type="entry name" value="PEPTIDASE_M14"/>
    <property type="match status" value="1"/>
</dbReference>
<dbReference type="GO" id="GO:0005739">
    <property type="term" value="C:mitochondrion"/>
    <property type="evidence" value="ECO:0007669"/>
    <property type="project" value="UniProtKB-SubCell"/>
</dbReference>
<evidence type="ECO:0000256" key="11">
    <source>
        <dbReference type="ARBA" id="ARBA00043068"/>
    </source>
</evidence>
<feature type="active site" description="Proton donor/acceptor" evidence="13">
    <location>
        <position position="935"/>
    </location>
</feature>
<proteinExistence type="inferred from homology"/>
<evidence type="ECO:0000259" key="15">
    <source>
        <dbReference type="PROSITE" id="PS52035"/>
    </source>
</evidence>
<dbReference type="GO" id="GO:0006508">
    <property type="term" value="P:proteolysis"/>
    <property type="evidence" value="ECO:0007669"/>
    <property type="project" value="UniProtKB-KW"/>
</dbReference>
<dbReference type="InterPro" id="IPR016024">
    <property type="entry name" value="ARM-type_fold"/>
</dbReference>
<evidence type="ECO:0000256" key="1">
    <source>
        <dbReference type="ARBA" id="ARBA00001947"/>
    </source>
</evidence>
<protein>
    <recommendedName>
        <fullName evidence="10">Cytosolic carboxypeptidase 1</fullName>
        <ecNumber evidence="9">3.4.17.24</ecNumber>
    </recommendedName>
    <alternativeName>
        <fullName evidence="12">ATP/GTP-binding protein 1</fullName>
    </alternativeName>
    <alternativeName>
        <fullName evidence="11">Protein deglutamylase CCP1</fullName>
    </alternativeName>
</protein>
<dbReference type="Gene3D" id="3.40.630.10">
    <property type="entry name" value="Zn peptidases"/>
    <property type="match status" value="1"/>
</dbReference>
<evidence type="ECO:0000256" key="13">
    <source>
        <dbReference type="PROSITE-ProRule" id="PRU01379"/>
    </source>
</evidence>
<dbReference type="PANTHER" id="PTHR12756:SF24">
    <property type="entry name" value="CYTOSOLIC CARBOXYPEPTIDASE 1"/>
    <property type="match status" value="1"/>
</dbReference>
<feature type="region of interest" description="Disordered" evidence="14">
    <location>
        <begin position="1021"/>
        <end position="1058"/>
    </location>
</feature>
<feature type="compositionally biased region" description="Acidic residues" evidence="14">
    <location>
        <begin position="340"/>
        <end position="352"/>
    </location>
</feature>
<evidence type="ECO:0000256" key="8">
    <source>
        <dbReference type="ARBA" id="ARBA00024524"/>
    </source>
</evidence>
<dbReference type="SUPFAM" id="SSF53187">
    <property type="entry name" value="Zn-dependent exopeptidases"/>
    <property type="match status" value="1"/>
</dbReference>
<dbReference type="GO" id="GO:0008270">
    <property type="term" value="F:zinc ion binding"/>
    <property type="evidence" value="ECO:0007669"/>
    <property type="project" value="InterPro"/>
</dbReference>
<dbReference type="InterPro" id="IPR050821">
    <property type="entry name" value="Cytosolic_carboxypeptidase"/>
</dbReference>
<comment type="cofactor">
    <cofactor evidence="1">
        <name>Zn(2+)</name>
        <dbReference type="ChEBI" id="CHEBI:29105"/>
    </cofactor>
</comment>
<keyword evidence="5" id="KW-0645">Protease</keyword>
<keyword evidence="5" id="KW-0378">Hydrolase</keyword>
<evidence type="ECO:0000256" key="10">
    <source>
        <dbReference type="ARBA" id="ARBA00041044"/>
    </source>
</evidence>
<feature type="compositionally biased region" description="Polar residues" evidence="14">
    <location>
        <begin position="1038"/>
        <end position="1058"/>
    </location>
</feature>
<dbReference type="Proteomes" id="UP000010556">
    <property type="component" value="Unassembled WGS sequence"/>
</dbReference>
<evidence type="ECO:0000256" key="4">
    <source>
        <dbReference type="ARBA" id="ARBA00005988"/>
    </source>
</evidence>
<dbReference type="SUPFAM" id="SSF48371">
    <property type="entry name" value="ARM repeat"/>
    <property type="match status" value="1"/>
</dbReference>
<evidence type="ECO:0000256" key="9">
    <source>
        <dbReference type="ARBA" id="ARBA00026108"/>
    </source>
</evidence>
<dbReference type="InterPro" id="IPR000834">
    <property type="entry name" value="Peptidase_M14"/>
</dbReference>